<gene>
    <name evidence="2" type="ORF">FJT64_000065</name>
</gene>
<reference evidence="2 3" key="1">
    <citation type="submission" date="2019-07" db="EMBL/GenBank/DDBJ databases">
        <title>Draft genome assembly of a fouling barnacle, Amphibalanus amphitrite (Darwin, 1854): The first reference genome for Thecostraca.</title>
        <authorList>
            <person name="Kim W."/>
        </authorList>
    </citation>
    <scope>NUCLEOTIDE SEQUENCE [LARGE SCALE GENOMIC DNA]</scope>
    <source>
        <strain evidence="2">SNU_AA5</strain>
        <tissue evidence="2">Soma without cirri and trophi</tissue>
    </source>
</reference>
<evidence type="ECO:0000313" key="2">
    <source>
        <dbReference type="EMBL" id="KAF0314705.1"/>
    </source>
</evidence>
<organism evidence="2 3">
    <name type="scientific">Amphibalanus amphitrite</name>
    <name type="common">Striped barnacle</name>
    <name type="synonym">Balanus amphitrite</name>
    <dbReference type="NCBI Taxonomy" id="1232801"/>
    <lineage>
        <taxon>Eukaryota</taxon>
        <taxon>Metazoa</taxon>
        <taxon>Ecdysozoa</taxon>
        <taxon>Arthropoda</taxon>
        <taxon>Crustacea</taxon>
        <taxon>Multicrustacea</taxon>
        <taxon>Cirripedia</taxon>
        <taxon>Thoracica</taxon>
        <taxon>Thoracicalcarea</taxon>
        <taxon>Balanomorpha</taxon>
        <taxon>Balanoidea</taxon>
        <taxon>Balanidae</taxon>
        <taxon>Amphibalaninae</taxon>
        <taxon>Amphibalanus</taxon>
    </lineage>
</organism>
<evidence type="ECO:0000256" key="1">
    <source>
        <dbReference type="SAM" id="MobiDB-lite"/>
    </source>
</evidence>
<proteinExistence type="predicted"/>
<dbReference type="Proteomes" id="UP000440578">
    <property type="component" value="Unassembled WGS sequence"/>
</dbReference>
<dbReference type="AlphaFoldDB" id="A0A6A4X680"/>
<feature type="compositionally biased region" description="Basic and acidic residues" evidence="1">
    <location>
        <begin position="49"/>
        <end position="59"/>
    </location>
</feature>
<feature type="compositionally biased region" description="Acidic residues" evidence="1">
    <location>
        <begin position="23"/>
        <end position="48"/>
    </location>
</feature>
<feature type="compositionally biased region" description="Polar residues" evidence="1">
    <location>
        <begin position="1"/>
        <end position="11"/>
    </location>
</feature>
<protein>
    <submittedName>
        <fullName evidence="2">Uncharacterized protein</fullName>
    </submittedName>
</protein>
<feature type="region of interest" description="Disordered" evidence="1">
    <location>
        <begin position="1"/>
        <end position="62"/>
    </location>
</feature>
<sequence>MWKPRVTQTQTRVRDATLHDADETCELDVEPEGPVEEGQPEDAEEEPEERSGAASDRHWPTRSALVSEPELLTLVREIDVQCRKCGSACAPRLKRVALSFRVDWVRTEDKALLC</sequence>
<evidence type="ECO:0000313" key="3">
    <source>
        <dbReference type="Proteomes" id="UP000440578"/>
    </source>
</evidence>
<comment type="caution">
    <text evidence="2">The sequence shown here is derived from an EMBL/GenBank/DDBJ whole genome shotgun (WGS) entry which is preliminary data.</text>
</comment>
<accession>A0A6A4X680</accession>
<keyword evidence="3" id="KW-1185">Reference proteome</keyword>
<dbReference type="EMBL" id="VIIS01000002">
    <property type="protein sequence ID" value="KAF0314705.1"/>
    <property type="molecule type" value="Genomic_DNA"/>
</dbReference>
<feature type="compositionally biased region" description="Basic and acidic residues" evidence="1">
    <location>
        <begin position="12"/>
        <end position="22"/>
    </location>
</feature>
<name>A0A6A4X680_AMPAM</name>
<dbReference type="OrthoDB" id="6496230at2759"/>